<feature type="transmembrane region" description="Helical" evidence="10">
    <location>
        <begin position="283"/>
        <end position="306"/>
    </location>
</feature>
<keyword evidence="13" id="KW-1185">Reference proteome</keyword>
<dbReference type="STRING" id="409849.ENSPMGP00000019723"/>
<organism evidence="12 13">
    <name type="scientific">Periophthalmus magnuspinnatus</name>
    <dbReference type="NCBI Taxonomy" id="409849"/>
    <lineage>
        <taxon>Eukaryota</taxon>
        <taxon>Metazoa</taxon>
        <taxon>Chordata</taxon>
        <taxon>Craniata</taxon>
        <taxon>Vertebrata</taxon>
        <taxon>Euteleostomi</taxon>
        <taxon>Actinopterygii</taxon>
        <taxon>Neopterygii</taxon>
        <taxon>Teleostei</taxon>
        <taxon>Neoteleostei</taxon>
        <taxon>Acanthomorphata</taxon>
        <taxon>Gobiaria</taxon>
        <taxon>Gobiiformes</taxon>
        <taxon>Gobioidei</taxon>
        <taxon>Gobiidae</taxon>
        <taxon>Oxudercinae</taxon>
        <taxon>Periophthalmus</taxon>
    </lineage>
</organism>
<feature type="transmembrane region" description="Helical" evidence="10">
    <location>
        <begin position="195"/>
        <end position="217"/>
    </location>
</feature>
<dbReference type="GO" id="GO:0001594">
    <property type="term" value="F:trace-amine receptor activity"/>
    <property type="evidence" value="ECO:0007669"/>
    <property type="project" value="TreeGrafter"/>
</dbReference>
<evidence type="ECO:0000256" key="9">
    <source>
        <dbReference type="RuleBase" id="RU000688"/>
    </source>
</evidence>
<feature type="transmembrane region" description="Helical" evidence="10">
    <location>
        <begin position="250"/>
        <end position="271"/>
    </location>
</feature>
<protein>
    <recommendedName>
        <fullName evidence="11">G-protein coupled receptors family 1 profile domain-containing protein</fullName>
    </recommendedName>
</protein>
<feature type="transmembrane region" description="Helical" evidence="10">
    <location>
        <begin position="68"/>
        <end position="91"/>
    </location>
</feature>
<evidence type="ECO:0000313" key="12">
    <source>
        <dbReference type="Ensembl" id="ENSPMGP00000019723.1"/>
    </source>
</evidence>
<dbReference type="AlphaFoldDB" id="A0A3B4ARF7"/>
<dbReference type="GO" id="GO:0005886">
    <property type="term" value="C:plasma membrane"/>
    <property type="evidence" value="ECO:0007669"/>
    <property type="project" value="UniProtKB-SubCell"/>
</dbReference>
<evidence type="ECO:0000259" key="11">
    <source>
        <dbReference type="PROSITE" id="PS50262"/>
    </source>
</evidence>
<dbReference type="PANTHER" id="PTHR24249">
    <property type="entry name" value="HISTAMINE RECEPTOR-RELATED G-PROTEIN COUPLED RECEPTOR"/>
    <property type="match status" value="1"/>
</dbReference>
<keyword evidence="7 9" id="KW-0675">Receptor</keyword>
<dbReference type="InterPro" id="IPR000276">
    <property type="entry name" value="GPCR_Rhodpsn"/>
</dbReference>
<keyword evidence="4 10" id="KW-1133">Transmembrane helix</keyword>
<reference evidence="12" key="1">
    <citation type="submission" date="2025-08" db="UniProtKB">
        <authorList>
            <consortium name="Ensembl"/>
        </authorList>
    </citation>
    <scope>IDENTIFICATION</scope>
</reference>
<keyword evidence="5 9" id="KW-0297">G-protein coupled receptor</keyword>
<comment type="subcellular location">
    <subcellularLocation>
        <location evidence="1">Cell membrane</location>
        <topology evidence="1">Multi-pass membrane protein</topology>
    </subcellularLocation>
</comment>
<dbReference type="PANTHER" id="PTHR24249:SF381">
    <property type="entry name" value="TRACE AMINE ASSOCIATED RECEPTOR 19P-RELATED"/>
    <property type="match status" value="1"/>
</dbReference>
<evidence type="ECO:0000256" key="3">
    <source>
        <dbReference type="ARBA" id="ARBA00022692"/>
    </source>
</evidence>
<dbReference type="SUPFAM" id="SSF81321">
    <property type="entry name" value="Family A G protein-coupled receptor-like"/>
    <property type="match status" value="1"/>
</dbReference>
<dbReference type="Pfam" id="PF00001">
    <property type="entry name" value="7tm_1"/>
    <property type="match status" value="1"/>
</dbReference>
<evidence type="ECO:0000256" key="4">
    <source>
        <dbReference type="ARBA" id="ARBA00022989"/>
    </source>
</evidence>
<dbReference type="PROSITE" id="PS50262">
    <property type="entry name" value="G_PROTEIN_RECEP_F1_2"/>
    <property type="match status" value="1"/>
</dbReference>
<evidence type="ECO:0000313" key="13">
    <source>
        <dbReference type="Proteomes" id="UP000261520"/>
    </source>
</evidence>
<evidence type="ECO:0000256" key="5">
    <source>
        <dbReference type="ARBA" id="ARBA00023040"/>
    </source>
</evidence>
<feature type="transmembrane region" description="Helical" evidence="10">
    <location>
        <begin position="32"/>
        <end position="56"/>
    </location>
</feature>
<feature type="transmembrane region" description="Helical" evidence="10">
    <location>
        <begin position="146"/>
        <end position="165"/>
    </location>
</feature>
<dbReference type="PROSITE" id="PS00237">
    <property type="entry name" value="G_PROTEIN_RECEP_F1_1"/>
    <property type="match status" value="1"/>
</dbReference>
<dbReference type="InterPro" id="IPR017452">
    <property type="entry name" value="GPCR_Rhodpsn_7TM"/>
</dbReference>
<keyword evidence="8 9" id="KW-0807">Transducer</keyword>
<dbReference type="Ensembl" id="ENSPMGT00000021018.1">
    <property type="protein sequence ID" value="ENSPMGP00000019723.1"/>
    <property type="gene ID" value="ENSPMGG00000015996.1"/>
</dbReference>
<feature type="domain" description="G-protein coupled receptors family 1 profile" evidence="11">
    <location>
        <begin position="48"/>
        <end position="299"/>
    </location>
</feature>
<dbReference type="InterPro" id="IPR050569">
    <property type="entry name" value="TAAR"/>
</dbReference>
<dbReference type="Gene3D" id="1.20.1070.10">
    <property type="entry name" value="Rhodopsin 7-helix transmembrane proteins"/>
    <property type="match status" value="1"/>
</dbReference>
<proteinExistence type="inferred from homology"/>
<keyword evidence="3 9" id="KW-0812">Transmembrane</keyword>
<feature type="transmembrane region" description="Helical" evidence="10">
    <location>
        <begin position="103"/>
        <end position="125"/>
    </location>
</feature>
<evidence type="ECO:0000256" key="7">
    <source>
        <dbReference type="ARBA" id="ARBA00023170"/>
    </source>
</evidence>
<keyword evidence="6 10" id="KW-0472">Membrane</keyword>
<evidence type="ECO:0000256" key="8">
    <source>
        <dbReference type="ARBA" id="ARBA00023224"/>
    </source>
</evidence>
<evidence type="ECO:0000256" key="10">
    <source>
        <dbReference type="SAM" id="Phobius"/>
    </source>
</evidence>
<dbReference type="Proteomes" id="UP000261520">
    <property type="component" value="Unplaced"/>
</dbReference>
<sequence length="321" mass="36548">METIDHGVYDFCFPHLFNVSCIKIARPYAVTLLIYTVLYIISMVTTTLNLLVVISLSHYKQLRTPTNLLLLSLGISDLSVGLLMFLQTLFVDGCWLFGDTMCIVYQYLSYVVTCASMGTIVLISVDRYVAICQPLHYYMRVTECRVRFCICLSWLCTVVYSAVVLRENMEKPGSFNTCSGQCVAAINYYVGIADLFISFIFPVGVIAVLYTRVFAVIMTQIRVMRSQITAAQSQRTVFANKSELKAARTLGVVIIMFLICLCPYYFVVLTGQDTVLDASNAAAVLYLVYFNSCLNPIIYTFFYSWFRKYDLLHNEQKLYQE</sequence>
<evidence type="ECO:0000256" key="1">
    <source>
        <dbReference type="ARBA" id="ARBA00004651"/>
    </source>
</evidence>
<dbReference type="CDD" id="cd15055">
    <property type="entry name" value="7tmA_TAARs"/>
    <property type="match status" value="1"/>
</dbReference>
<reference evidence="12" key="2">
    <citation type="submission" date="2025-09" db="UniProtKB">
        <authorList>
            <consortium name="Ensembl"/>
        </authorList>
    </citation>
    <scope>IDENTIFICATION</scope>
</reference>
<comment type="similarity">
    <text evidence="9">Belongs to the G-protein coupled receptor 1 family.</text>
</comment>
<keyword evidence="2" id="KW-1003">Cell membrane</keyword>
<accession>A0A3B4ARF7</accession>
<evidence type="ECO:0000256" key="2">
    <source>
        <dbReference type="ARBA" id="ARBA00022475"/>
    </source>
</evidence>
<dbReference type="PRINTS" id="PR00237">
    <property type="entry name" value="GPCRRHODOPSN"/>
</dbReference>
<name>A0A3B4ARF7_9GOBI</name>
<evidence type="ECO:0000256" key="6">
    <source>
        <dbReference type="ARBA" id="ARBA00023136"/>
    </source>
</evidence>